<reference evidence="4" key="1">
    <citation type="submission" date="2015-11" db="EMBL/GenBank/DDBJ databases">
        <title>Complete genome sequence of a polyethylene-glycol degrader Sphingopyxis macrogoltabida 203N (NBRC 111659).</title>
        <authorList>
            <person name="Yoshiyuki O."/>
            <person name="Shouta N."/>
            <person name="Nagata Y."/>
            <person name="Numata M."/>
            <person name="Tsuchikane K."/>
            <person name="Hosoyama A."/>
            <person name="Yamazoe A."/>
            <person name="Tsuda M."/>
            <person name="Fujita N."/>
            <person name="Kawai F."/>
        </authorList>
    </citation>
    <scope>NUCLEOTIDE SEQUENCE [LARGE SCALE GENOMIC DNA]</scope>
    <source>
        <strain evidence="4">203N</strain>
        <plasmid evidence="4">unnamed1</plasmid>
    </source>
</reference>
<dbReference type="InterPro" id="IPR002397">
    <property type="entry name" value="Cyt_P450_B"/>
</dbReference>
<dbReference type="InterPro" id="IPR036396">
    <property type="entry name" value="Cyt_P450_sf"/>
</dbReference>
<proteinExistence type="inferred from homology"/>
<dbReference type="GO" id="GO:0020037">
    <property type="term" value="F:heme binding"/>
    <property type="evidence" value="ECO:0007669"/>
    <property type="project" value="InterPro"/>
</dbReference>
<dbReference type="InterPro" id="IPR001128">
    <property type="entry name" value="Cyt_P450"/>
</dbReference>
<dbReference type="PRINTS" id="PR00359">
    <property type="entry name" value="BP450"/>
</dbReference>
<keyword evidence="3" id="KW-0614">Plasmid</keyword>
<dbReference type="GO" id="GO:0004497">
    <property type="term" value="F:monooxygenase activity"/>
    <property type="evidence" value="ECO:0007669"/>
    <property type="project" value="UniProtKB-KW"/>
</dbReference>
<dbReference type="Proteomes" id="UP000076088">
    <property type="component" value="Plasmid unnamed1"/>
</dbReference>
<dbReference type="AlphaFoldDB" id="A0AAC9AZ63"/>
<keyword evidence="2" id="KW-0408">Iron</keyword>
<dbReference type="EMBL" id="CP013345">
    <property type="protein sequence ID" value="AMU92568.1"/>
    <property type="molecule type" value="Genomic_DNA"/>
</dbReference>
<keyword evidence="2" id="KW-0503">Monooxygenase</keyword>
<keyword evidence="4" id="KW-1185">Reference proteome</keyword>
<geneLocation type="plasmid" evidence="3 4">
    <name>unnamed1</name>
</geneLocation>
<dbReference type="PANTHER" id="PTHR46696:SF6">
    <property type="entry name" value="P450, PUTATIVE (EUROFUNG)-RELATED"/>
    <property type="match status" value="1"/>
</dbReference>
<evidence type="ECO:0000256" key="1">
    <source>
        <dbReference type="ARBA" id="ARBA00010617"/>
    </source>
</evidence>
<keyword evidence="2" id="KW-0479">Metal-binding</keyword>
<dbReference type="Gene3D" id="1.10.630.10">
    <property type="entry name" value="Cytochrome P450"/>
    <property type="match status" value="1"/>
</dbReference>
<accession>A0AAC9AZ63</accession>
<organism evidence="3 4">
    <name type="scientific">Sphingopyxis macrogoltabida</name>
    <name type="common">Sphingomonas macrogoltabidus</name>
    <dbReference type="NCBI Taxonomy" id="33050"/>
    <lineage>
        <taxon>Bacteria</taxon>
        <taxon>Pseudomonadati</taxon>
        <taxon>Pseudomonadota</taxon>
        <taxon>Alphaproteobacteria</taxon>
        <taxon>Sphingomonadales</taxon>
        <taxon>Sphingomonadaceae</taxon>
        <taxon>Sphingopyxis</taxon>
    </lineage>
</organism>
<dbReference type="PROSITE" id="PS00086">
    <property type="entry name" value="CYTOCHROME_P450"/>
    <property type="match status" value="1"/>
</dbReference>
<dbReference type="GO" id="GO:0016705">
    <property type="term" value="F:oxidoreductase activity, acting on paired donors, with incorporation or reduction of molecular oxygen"/>
    <property type="evidence" value="ECO:0007669"/>
    <property type="project" value="InterPro"/>
</dbReference>
<evidence type="ECO:0000256" key="2">
    <source>
        <dbReference type="RuleBase" id="RU000461"/>
    </source>
</evidence>
<dbReference type="SUPFAM" id="SSF48264">
    <property type="entry name" value="Cytochrome P450"/>
    <property type="match status" value="1"/>
</dbReference>
<sequence length="388" mass="43749">MAEKEDFKFDFDHYDDESAYSPYGRWEEMRSKCPVAWSEKNGGYFILSKYNDISEAIRNTGTFSSAGGVTIPPKPVPKLPPNEFDPPVHGMYRRIVNPLFSPERVAENRPWMRAIARDYTQRMLKQDAFDVSIDCAMQVTQDVTQRLLGIVDAPDDMKRCAEDLVLMRGNAEESGAKLVELLNLEIDKRRTAPGDDVISTLLSASYDGKRPLTDHEIVHTSLLILLAGLDTTTSAIGGAVWYMLKHPEIREQLLGADQRTWRLALDEFVRWTSPAQGTARTLAHETEVNGCPMHSGERIFFLVASGNRDEEEFPNPDEIVIDRFPNRHLAFGMGPHRCLGSHVAKAILQDVLEGLLEGLHNFRIKSDDDVVWEASNVRGIRSLPVVRI</sequence>
<evidence type="ECO:0000313" key="4">
    <source>
        <dbReference type="Proteomes" id="UP000076088"/>
    </source>
</evidence>
<evidence type="ECO:0008006" key="5">
    <source>
        <dbReference type="Google" id="ProtNLM"/>
    </source>
</evidence>
<name>A0AAC9AZ63_SPHMC</name>
<dbReference type="GO" id="GO:0005506">
    <property type="term" value="F:iron ion binding"/>
    <property type="evidence" value="ECO:0007669"/>
    <property type="project" value="InterPro"/>
</dbReference>
<reference evidence="3 4" key="2">
    <citation type="journal article" date="2016" name="Genome Announc.">
        <title>Complete Genome Sequence of Sphingopyxis macrogoltabida Strain 203N (NBRC 111659), a Polyethylene Glycol Degrader.</title>
        <authorList>
            <person name="Ohtsubo Y."/>
            <person name="Nonoyama S."/>
            <person name="Nagata Y."/>
            <person name="Numata M."/>
            <person name="Tsuchikane K."/>
            <person name="Hosoyama A."/>
            <person name="Yamazoe A."/>
            <person name="Tsuda M."/>
            <person name="Fujita N."/>
            <person name="Kawai F."/>
        </authorList>
    </citation>
    <scope>NUCLEOTIDE SEQUENCE [LARGE SCALE GENOMIC DNA]</scope>
    <source>
        <strain evidence="3 4">203N</strain>
    </source>
</reference>
<gene>
    <name evidence="3" type="ORF">ATM17_30375</name>
</gene>
<dbReference type="InterPro" id="IPR017972">
    <property type="entry name" value="Cyt_P450_CS"/>
</dbReference>
<dbReference type="PANTHER" id="PTHR46696">
    <property type="entry name" value="P450, PUTATIVE (EUROFUNG)-RELATED"/>
    <property type="match status" value="1"/>
</dbReference>
<keyword evidence="2" id="KW-0560">Oxidoreductase</keyword>
<evidence type="ECO:0000313" key="3">
    <source>
        <dbReference type="EMBL" id="AMU92568.1"/>
    </source>
</evidence>
<protein>
    <recommendedName>
        <fullName evidence="5">Cytochrome P450</fullName>
    </recommendedName>
</protein>
<keyword evidence="2" id="KW-0349">Heme</keyword>
<dbReference type="Pfam" id="PF00067">
    <property type="entry name" value="p450"/>
    <property type="match status" value="2"/>
</dbReference>
<comment type="similarity">
    <text evidence="1 2">Belongs to the cytochrome P450 family.</text>
</comment>